<gene>
    <name evidence="2" type="ORF">FRACA_2470006</name>
</gene>
<dbReference type="AlphaFoldDB" id="A0A2I2KRW6"/>
<feature type="region of interest" description="Disordered" evidence="1">
    <location>
        <begin position="1"/>
        <end position="42"/>
    </location>
</feature>
<keyword evidence="3" id="KW-1185">Reference proteome</keyword>
<dbReference type="EMBL" id="FZMO01000165">
    <property type="protein sequence ID" value="SNQ48411.1"/>
    <property type="molecule type" value="Genomic_DNA"/>
</dbReference>
<accession>A0A2I2KRW6</accession>
<evidence type="ECO:0000313" key="3">
    <source>
        <dbReference type="Proteomes" id="UP000234331"/>
    </source>
</evidence>
<name>A0A2I2KRW6_9ACTN</name>
<protein>
    <submittedName>
        <fullName evidence="2">Uncharacterized protein</fullName>
    </submittedName>
</protein>
<feature type="compositionally biased region" description="Basic residues" evidence="1">
    <location>
        <begin position="22"/>
        <end position="33"/>
    </location>
</feature>
<proteinExistence type="predicted"/>
<reference evidence="2 3" key="1">
    <citation type="submission" date="2017-06" db="EMBL/GenBank/DDBJ databases">
        <authorList>
            <person name="Kim H.J."/>
            <person name="Triplett B.A."/>
        </authorList>
    </citation>
    <scope>NUCLEOTIDE SEQUENCE [LARGE SCALE GENOMIC DNA]</scope>
    <source>
        <strain evidence="2">FRACA_ARgP5</strain>
    </source>
</reference>
<dbReference type="Proteomes" id="UP000234331">
    <property type="component" value="Unassembled WGS sequence"/>
</dbReference>
<evidence type="ECO:0000256" key="1">
    <source>
        <dbReference type="SAM" id="MobiDB-lite"/>
    </source>
</evidence>
<evidence type="ECO:0000313" key="2">
    <source>
        <dbReference type="EMBL" id="SNQ48411.1"/>
    </source>
</evidence>
<organism evidence="2 3">
    <name type="scientific">Frankia canadensis</name>
    <dbReference type="NCBI Taxonomy" id="1836972"/>
    <lineage>
        <taxon>Bacteria</taxon>
        <taxon>Bacillati</taxon>
        <taxon>Actinomycetota</taxon>
        <taxon>Actinomycetes</taxon>
        <taxon>Frankiales</taxon>
        <taxon>Frankiaceae</taxon>
        <taxon>Frankia</taxon>
    </lineage>
</organism>
<sequence>MRSTSPTSGAFPVPVPPSRPRPVSRARAGRRRGTLPTDPARTVFLDGSAPGWHACLMGCGRTTRHGALLPPFYGDRARSPRCR</sequence>